<dbReference type="Pfam" id="PF00672">
    <property type="entry name" value="HAMP"/>
    <property type="match status" value="1"/>
</dbReference>
<dbReference type="Pfam" id="PF00015">
    <property type="entry name" value="MCPsignal"/>
    <property type="match status" value="1"/>
</dbReference>
<dbReference type="InterPro" id="IPR004089">
    <property type="entry name" value="MCPsignal_dom"/>
</dbReference>
<evidence type="ECO:0000256" key="9">
    <source>
        <dbReference type="PROSITE-ProRule" id="PRU00284"/>
    </source>
</evidence>
<dbReference type="PANTHER" id="PTHR32089">
    <property type="entry name" value="METHYL-ACCEPTING CHEMOTAXIS PROTEIN MCPB"/>
    <property type="match status" value="1"/>
</dbReference>
<dbReference type="Gene3D" id="6.10.340.10">
    <property type="match status" value="1"/>
</dbReference>
<dbReference type="RefSeq" id="WP_215625129.1">
    <property type="nucleotide sequence ID" value="NZ_CP067089.2"/>
</dbReference>
<comment type="subcellular location">
    <subcellularLocation>
        <location evidence="1">Cell membrane</location>
        <topology evidence="1">Multi-pass membrane protein</topology>
    </subcellularLocation>
</comment>
<dbReference type="SMART" id="SM00304">
    <property type="entry name" value="HAMP"/>
    <property type="match status" value="1"/>
</dbReference>
<dbReference type="AlphaFoldDB" id="A0A7T7XKB3"/>
<dbReference type="CDD" id="cd18773">
    <property type="entry name" value="PDC1_HK_sensor"/>
    <property type="match status" value="1"/>
</dbReference>
<feature type="coiled-coil region" evidence="10">
    <location>
        <begin position="567"/>
        <end position="597"/>
    </location>
</feature>
<feature type="transmembrane region" description="Helical" evidence="11">
    <location>
        <begin position="310"/>
        <end position="333"/>
    </location>
</feature>
<protein>
    <submittedName>
        <fullName evidence="14">HAMP domain-containing protein</fullName>
    </submittedName>
</protein>
<evidence type="ECO:0000256" key="5">
    <source>
        <dbReference type="ARBA" id="ARBA00022989"/>
    </source>
</evidence>
<dbReference type="GO" id="GO:0007165">
    <property type="term" value="P:signal transduction"/>
    <property type="evidence" value="ECO:0007669"/>
    <property type="project" value="UniProtKB-KW"/>
</dbReference>
<evidence type="ECO:0000313" key="14">
    <source>
        <dbReference type="EMBL" id="QQO07823.1"/>
    </source>
</evidence>
<comment type="similarity">
    <text evidence="8">Belongs to the methyl-accepting chemotaxis (MCP) protein family.</text>
</comment>
<keyword evidence="3" id="KW-0145">Chemotaxis</keyword>
<name>A0A7T7XKB3_9SPIR</name>
<reference evidence="14" key="1">
    <citation type="submission" date="2021-01" db="EMBL/GenBank/DDBJ databases">
        <title>Description of Breznakiella homolactica.</title>
        <authorList>
            <person name="Song Y."/>
            <person name="Brune A."/>
        </authorList>
    </citation>
    <scope>NUCLEOTIDE SEQUENCE</scope>
    <source>
        <strain evidence="14">RmG30</strain>
    </source>
</reference>
<dbReference type="SUPFAM" id="SSF58104">
    <property type="entry name" value="Methyl-accepting chemotaxis protein (MCP) signaling domain"/>
    <property type="match status" value="1"/>
</dbReference>
<organism evidence="14 15">
    <name type="scientific">Breznakiella homolactica</name>
    <dbReference type="NCBI Taxonomy" id="2798577"/>
    <lineage>
        <taxon>Bacteria</taxon>
        <taxon>Pseudomonadati</taxon>
        <taxon>Spirochaetota</taxon>
        <taxon>Spirochaetia</taxon>
        <taxon>Spirochaetales</taxon>
        <taxon>Breznakiellaceae</taxon>
        <taxon>Breznakiella</taxon>
    </lineage>
</organism>
<dbReference type="Gene3D" id="3.30.450.20">
    <property type="entry name" value="PAS domain"/>
    <property type="match status" value="1"/>
</dbReference>
<sequence length="705" mass="77211">MKNKTLFIQILIPIGVSLIAMLAAILVSFYFVYTHSYEDQVYKENSQFTSFVGRDLFAFVNTAYHIVEELSFNPAILSMDTPDQNSVLAACRERNDYFELLYMQGMDGMQTGRSSGALGDRKNRAWFIKMEALRKPYVSESYYSVTTKRPTAGIYYPVYNGGEMIGIMAGDIELTALQSMVMEVSDAESWAYILDGQGIVVAHPDTSYLEELYNYKKMTRTVALRDAGGALILDTQGNPRTEEQPITVSGDFKAAIADMMAGNKGSARIRNSGKAQYISYFPVRMDGASDPWYVVGVREASLVMKTRNRVLISFLIISVVFLAAALLIITWVAGKISGPIKEVEQVAHALADKDFTVDFKQYREDEIGGLQRALIKIRDSMSGAFDELNRHLSNITEASGNLNREIGESAAALEIISSNMDRMQLRTEEQDRSVALTSGSVDEIVRNINTLNTAVQRQVTNIGDSASAIEQMVASISSLRSIVTETAKVTDTLSASSEEGQKTLNSLTEELEKISAQSAALQDANHTISNIASQTNILSMNAAIEAAHAGESGKGFAVVAEEIRKLAESSEQESHSIAAEIKKMEDAIQEITKVTRETVHTMDTIFTDIKSVDTSFTRVNDAVEQQSAGGAQILSSLADMREITGRVSGGSEAIQTQSNTIHDEVEKLKTISYEVGESTREIREAAHGISLSLERAKDSGIAEGV</sequence>
<keyword evidence="2" id="KW-1003">Cell membrane</keyword>
<dbReference type="PROSITE" id="PS50111">
    <property type="entry name" value="CHEMOTAXIS_TRANSDUC_2"/>
    <property type="match status" value="1"/>
</dbReference>
<dbReference type="Pfam" id="PF02743">
    <property type="entry name" value="dCache_1"/>
    <property type="match status" value="1"/>
</dbReference>
<evidence type="ECO:0000256" key="2">
    <source>
        <dbReference type="ARBA" id="ARBA00022475"/>
    </source>
</evidence>
<feature type="domain" description="Methyl-accepting transducer" evidence="12">
    <location>
        <begin position="433"/>
        <end position="655"/>
    </location>
</feature>
<dbReference type="CDD" id="cd06225">
    <property type="entry name" value="HAMP"/>
    <property type="match status" value="1"/>
</dbReference>
<feature type="transmembrane region" description="Helical" evidence="11">
    <location>
        <begin position="6"/>
        <end position="33"/>
    </location>
</feature>
<keyword evidence="15" id="KW-1185">Reference proteome</keyword>
<dbReference type="Proteomes" id="UP000595917">
    <property type="component" value="Chromosome"/>
</dbReference>
<evidence type="ECO:0000256" key="10">
    <source>
        <dbReference type="SAM" id="Coils"/>
    </source>
</evidence>
<evidence type="ECO:0000256" key="3">
    <source>
        <dbReference type="ARBA" id="ARBA00022500"/>
    </source>
</evidence>
<dbReference type="GO" id="GO:0006935">
    <property type="term" value="P:chemotaxis"/>
    <property type="evidence" value="ECO:0007669"/>
    <property type="project" value="UniProtKB-KW"/>
</dbReference>
<accession>A0A7T7XKB3</accession>
<dbReference type="InterPro" id="IPR033479">
    <property type="entry name" value="dCache_1"/>
</dbReference>
<evidence type="ECO:0000256" key="6">
    <source>
        <dbReference type="ARBA" id="ARBA00023136"/>
    </source>
</evidence>
<dbReference type="InterPro" id="IPR003660">
    <property type="entry name" value="HAMP_dom"/>
</dbReference>
<dbReference type="GO" id="GO:0005886">
    <property type="term" value="C:plasma membrane"/>
    <property type="evidence" value="ECO:0007669"/>
    <property type="project" value="UniProtKB-SubCell"/>
</dbReference>
<dbReference type="SUPFAM" id="SSF103190">
    <property type="entry name" value="Sensory domain-like"/>
    <property type="match status" value="1"/>
</dbReference>
<proteinExistence type="inferred from homology"/>
<evidence type="ECO:0000313" key="15">
    <source>
        <dbReference type="Proteomes" id="UP000595917"/>
    </source>
</evidence>
<evidence type="ECO:0000259" key="13">
    <source>
        <dbReference type="PROSITE" id="PS50885"/>
    </source>
</evidence>
<dbReference type="PROSITE" id="PS50885">
    <property type="entry name" value="HAMP"/>
    <property type="match status" value="1"/>
</dbReference>
<keyword evidence="4 11" id="KW-0812">Transmembrane</keyword>
<dbReference type="PANTHER" id="PTHR32089:SF112">
    <property type="entry name" value="LYSOZYME-LIKE PROTEIN-RELATED"/>
    <property type="match status" value="1"/>
</dbReference>
<dbReference type="SMART" id="SM00283">
    <property type="entry name" value="MA"/>
    <property type="match status" value="1"/>
</dbReference>
<evidence type="ECO:0000259" key="12">
    <source>
        <dbReference type="PROSITE" id="PS50111"/>
    </source>
</evidence>
<keyword evidence="10" id="KW-0175">Coiled coil</keyword>
<evidence type="ECO:0000256" key="1">
    <source>
        <dbReference type="ARBA" id="ARBA00004651"/>
    </source>
</evidence>
<evidence type="ECO:0000256" key="8">
    <source>
        <dbReference type="ARBA" id="ARBA00029447"/>
    </source>
</evidence>
<dbReference type="Gene3D" id="1.10.287.950">
    <property type="entry name" value="Methyl-accepting chemotaxis protein"/>
    <property type="match status" value="1"/>
</dbReference>
<evidence type="ECO:0000256" key="11">
    <source>
        <dbReference type="SAM" id="Phobius"/>
    </source>
</evidence>
<gene>
    <name evidence="14" type="ORF">JFL75_12835</name>
</gene>
<feature type="domain" description="HAMP" evidence="13">
    <location>
        <begin position="334"/>
        <end position="386"/>
    </location>
</feature>
<dbReference type="EMBL" id="CP067089">
    <property type="protein sequence ID" value="QQO07823.1"/>
    <property type="molecule type" value="Genomic_DNA"/>
</dbReference>
<keyword evidence="5 11" id="KW-1133">Transmembrane helix</keyword>
<keyword evidence="7 9" id="KW-0807">Transducer</keyword>
<dbReference type="InterPro" id="IPR029151">
    <property type="entry name" value="Sensor-like_sf"/>
</dbReference>
<keyword evidence="6 11" id="KW-0472">Membrane</keyword>
<dbReference type="KEGG" id="bhc:JFL75_12835"/>
<evidence type="ECO:0000256" key="7">
    <source>
        <dbReference type="ARBA" id="ARBA00023224"/>
    </source>
</evidence>
<evidence type="ECO:0000256" key="4">
    <source>
        <dbReference type="ARBA" id="ARBA00022692"/>
    </source>
</evidence>
<feature type="coiled-coil region" evidence="10">
    <location>
        <begin position="497"/>
        <end position="524"/>
    </location>
</feature>